<reference evidence="2" key="2">
    <citation type="submission" date="2025-08" db="UniProtKB">
        <authorList>
            <consortium name="RefSeq"/>
        </authorList>
    </citation>
    <scope>IDENTIFICATION</scope>
    <source>
        <tissue evidence="2">Leaf</tissue>
    </source>
</reference>
<protein>
    <recommendedName>
        <fullName evidence="3">Aminotransferase-like plant mobile domain-containing protein</fullName>
    </recommendedName>
</protein>
<dbReference type="GeneID" id="110775084"/>
<reference evidence="1" key="1">
    <citation type="journal article" date="2021" name="Nat. Commun.">
        <title>Genomic analyses provide insights into spinach domestication and the genetic basis of agronomic traits.</title>
        <authorList>
            <person name="Cai X."/>
            <person name="Sun X."/>
            <person name="Xu C."/>
            <person name="Sun H."/>
            <person name="Wang X."/>
            <person name="Ge C."/>
            <person name="Zhang Z."/>
            <person name="Wang Q."/>
            <person name="Fei Z."/>
            <person name="Jiao C."/>
            <person name="Wang Q."/>
        </authorList>
    </citation>
    <scope>NUCLEOTIDE SEQUENCE [LARGE SCALE GENOMIC DNA]</scope>
    <source>
        <strain evidence="1">cv. Varoflay</strain>
    </source>
</reference>
<keyword evidence="1" id="KW-1185">Reference proteome</keyword>
<proteinExistence type="predicted"/>
<evidence type="ECO:0000313" key="2">
    <source>
        <dbReference type="RefSeq" id="XP_021835379.2"/>
    </source>
</evidence>
<gene>
    <name evidence="2" type="primary">LOC110775084</name>
</gene>
<evidence type="ECO:0000313" key="1">
    <source>
        <dbReference type="Proteomes" id="UP000813463"/>
    </source>
</evidence>
<dbReference type="KEGG" id="soe:110775084"/>
<organism evidence="1 2">
    <name type="scientific">Spinacia oleracea</name>
    <name type="common">Spinach</name>
    <dbReference type="NCBI Taxonomy" id="3562"/>
    <lineage>
        <taxon>Eukaryota</taxon>
        <taxon>Viridiplantae</taxon>
        <taxon>Streptophyta</taxon>
        <taxon>Embryophyta</taxon>
        <taxon>Tracheophyta</taxon>
        <taxon>Spermatophyta</taxon>
        <taxon>Magnoliopsida</taxon>
        <taxon>eudicotyledons</taxon>
        <taxon>Gunneridae</taxon>
        <taxon>Pentapetalae</taxon>
        <taxon>Caryophyllales</taxon>
        <taxon>Chenopodiaceae</taxon>
        <taxon>Chenopodioideae</taxon>
        <taxon>Anserineae</taxon>
        <taxon>Spinacia</taxon>
    </lineage>
</organism>
<evidence type="ECO:0008006" key="3">
    <source>
        <dbReference type="Google" id="ProtNLM"/>
    </source>
</evidence>
<name>A0A9R0HR49_SPIOL</name>
<sequence length="204" mass="23867">MDRLASFRARLDKLTPEEVLWTPFGANPSAQCSRTVYIGPICYRDIGEYNPDRVTRQLGYVQRIPRDVMFFGKAYRPPNFRQYEVDFHDLSYLEKWWNRFSTDGNYSSSLILTSLTPVPEGVPYMSTDNYMEWFFDVSHPHITPGFGETPVTAPIHDRSHTEYWVSRYERVIHALIQETNDPDNPMVVAAKQLMQDWKVVCDTQ</sequence>
<dbReference type="RefSeq" id="XP_021835379.2">
    <property type="nucleotide sequence ID" value="XM_021979687.2"/>
</dbReference>
<dbReference type="AlphaFoldDB" id="A0A9R0HR49"/>
<accession>A0A9R0HR49</accession>
<dbReference type="GO" id="GO:0010073">
    <property type="term" value="P:meristem maintenance"/>
    <property type="evidence" value="ECO:0007669"/>
    <property type="project" value="InterPro"/>
</dbReference>
<dbReference type="Proteomes" id="UP000813463">
    <property type="component" value="Chromosome 5"/>
</dbReference>